<accession>A0AAV7EJD6</accession>
<dbReference type="EMBL" id="JAINDJ010000004">
    <property type="protein sequence ID" value="KAG9448955.1"/>
    <property type="molecule type" value="Genomic_DNA"/>
</dbReference>
<feature type="compositionally biased region" description="Basic and acidic residues" evidence="1">
    <location>
        <begin position="69"/>
        <end position="79"/>
    </location>
</feature>
<evidence type="ECO:0000313" key="2">
    <source>
        <dbReference type="EMBL" id="KAG9448955.1"/>
    </source>
</evidence>
<comment type="caution">
    <text evidence="2">The sequence shown here is derived from an EMBL/GenBank/DDBJ whole genome shotgun (WGS) entry which is preliminary data.</text>
</comment>
<name>A0AAV7EJD6_ARIFI</name>
<feature type="compositionally biased region" description="Basic and acidic residues" evidence="1">
    <location>
        <begin position="1"/>
        <end position="13"/>
    </location>
</feature>
<proteinExistence type="predicted"/>
<reference evidence="2 3" key="1">
    <citation type="submission" date="2021-07" db="EMBL/GenBank/DDBJ databases">
        <title>The Aristolochia fimbriata genome: insights into angiosperm evolution, floral development and chemical biosynthesis.</title>
        <authorList>
            <person name="Jiao Y."/>
        </authorList>
    </citation>
    <scope>NUCLEOTIDE SEQUENCE [LARGE SCALE GENOMIC DNA]</scope>
    <source>
        <strain evidence="2">IBCAS-2021</strain>
        <tissue evidence="2">Leaf</tissue>
    </source>
</reference>
<evidence type="ECO:0000313" key="3">
    <source>
        <dbReference type="Proteomes" id="UP000825729"/>
    </source>
</evidence>
<dbReference type="AlphaFoldDB" id="A0AAV7EJD6"/>
<feature type="region of interest" description="Disordered" evidence="1">
    <location>
        <begin position="37"/>
        <end position="79"/>
    </location>
</feature>
<keyword evidence="3" id="KW-1185">Reference proteome</keyword>
<sequence>MGPKGRVDRRPVDGGKSCHSNKFRAFANSDAHFGPQMQAAMSSVAAGLQRKRGREENGGNDHSQMPKKVACEREKESGIGRDEIEQQYQKTDLYAVPGPEIPSELYLGWDAIADLPFSPTLEDDILLGWFPFVEDDFVGLCSQTEVVWDDDLWQIKHINEIPPH</sequence>
<organism evidence="2 3">
    <name type="scientific">Aristolochia fimbriata</name>
    <name type="common">White veined hardy Dutchman's pipe vine</name>
    <dbReference type="NCBI Taxonomy" id="158543"/>
    <lineage>
        <taxon>Eukaryota</taxon>
        <taxon>Viridiplantae</taxon>
        <taxon>Streptophyta</taxon>
        <taxon>Embryophyta</taxon>
        <taxon>Tracheophyta</taxon>
        <taxon>Spermatophyta</taxon>
        <taxon>Magnoliopsida</taxon>
        <taxon>Magnoliidae</taxon>
        <taxon>Piperales</taxon>
        <taxon>Aristolochiaceae</taxon>
        <taxon>Aristolochia</taxon>
    </lineage>
</organism>
<protein>
    <submittedName>
        <fullName evidence="2">Uncharacterized protein</fullName>
    </submittedName>
</protein>
<feature type="region of interest" description="Disordered" evidence="1">
    <location>
        <begin position="1"/>
        <end position="20"/>
    </location>
</feature>
<gene>
    <name evidence="2" type="ORF">H6P81_008920</name>
</gene>
<dbReference type="Proteomes" id="UP000825729">
    <property type="component" value="Unassembled WGS sequence"/>
</dbReference>
<evidence type="ECO:0000256" key="1">
    <source>
        <dbReference type="SAM" id="MobiDB-lite"/>
    </source>
</evidence>